<dbReference type="PANTHER" id="PTHR10039">
    <property type="entry name" value="AMELOGENIN"/>
    <property type="match status" value="1"/>
</dbReference>
<reference evidence="3 4" key="1">
    <citation type="journal article" date="2012" name="Science">
        <title>The Paleozoic origin of enzymatic lignin decomposition reconstructed from 31 fungal genomes.</title>
        <authorList>
            <person name="Floudas D."/>
            <person name="Binder M."/>
            <person name="Riley R."/>
            <person name="Barry K."/>
            <person name="Blanchette R.A."/>
            <person name="Henrissat B."/>
            <person name="Martinez A.T."/>
            <person name="Otillar R."/>
            <person name="Spatafora J.W."/>
            <person name="Yadav J.S."/>
            <person name="Aerts A."/>
            <person name="Benoit I."/>
            <person name="Boyd A."/>
            <person name="Carlson A."/>
            <person name="Copeland A."/>
            <person name="Coutinho P.M."/>
            <person name="de Vries R.P."/>
            <person name="Ferreira P."/>
            <person name="Findley K."/>
            <person name="Foster B."/>
            <person name="Gaskell J."/>
            <person name="Glotzer D."/>
            <person name="Gorecki P."/>
            <person name="Heitman J."/>
            <person name="Hesse C."/>
            <person name="Hori C."/>
            <person name="Igarashi K."/>
            <person name="Jurgens J.A."/>
            <person name="Kallen N."/>
            <person name="Kersten P."/>
            <person name="Kohler A."/>
            <person name="Kuees U."/>
            <person name="Kumar T.K.A."/>
            <person name="Kuo A."/>
            <person name="LaButti K."/>
            <person name="Larrondo L.F."/>
            <person name="Lindquist E."/>
            <person name="Ling A."/>
            <person name="Lombard V."/>
            <person name="Lucas S."/>
            <person name="Lundell T."/>
            <person name="Martin R."/>
            <person name="McLaughlin D.J."/>
            <person name="Morgenstern I."/>
            <person name="Morin E."/>
            <person name="Murat C."/>
            <person name="Nagy L.G."/>
            <person name="Nolan M."/>
            <person name="Ohm R.A."/>
            <person name="Patyshakuliyeva A."/>
            <person name="Rokas A."/>
            <person name="Ruiz-Duenas F.J."/>
            <person name="Sabat G."/>
            <person name="Salamov A."/>
            <person name="Samejima M."/>
            <person name="Schmutz J."/>
            <person name="Slot J.C."/>
            <person name="St John F."/>
            <person name="Stenlid J."/>
            <person name="Sun H."/>
            <person name="Sun S."/>
            <person name="Syed K."/>
            <person name="Tsang A."/>
            <person name="Wiebenga A."/>
            <person name="Young D."/>
            <person name="Pisabarro A."/>
            <person name="Eastwood D.C."/>
            <person name="Martin F."/>
            <person name="Cullen D."/>
            <person name="Grigoriev I.V."/>
            <person name="Hibbett D.S."/>
        </authorList>
    </citation>
    <scope>NUCLEOTIDE SEQUENCE [LARGE SCALE GENOMIC DNA]</scope>
    <source>
        <strain evidence="3 4">MD-104</strain>
    </source>
</reference>
<organism evidence="3 4">
    <name type="scientific">Wolfiporia cocos (strain MD-104)</name>
    <name type="common">Brown rot fungus</name>
    <dbReference type="NCBI Taxonomy" id="742152"/>
    <lineage>
        <taxon>Eukaryota</taxon>
        <taxon>Fungi</taxon>
        <taxon>Dikarya</taxon>
        <taxon>Basidiomycota</taxon>
        <taxon>Agaricomycotina</taxon>
        <taxon>Agaricomycetes</taxon>
        <taxon>Polyporales</taxon>
        <taxon>Phaeolaceae</taxon>
        <taxon>Wolfiporia</taxon>
    </lineage>
</organism>
<sequence>LPHKDNASYRSKINDIKNGYLQGTRVELLDNIMHWATDEADQPPILVLQGAAGTGKSTIAYEVAKRLELCQQLGGSFFFTRGDAELSTTEYVFPTLAYQLACLHDDFLPHITDASRSHLKKGGTQGLEFQLDELIIKPLQKIHANHKAVVLIIDAVDECTAKAQELVPHMLFLLFKRICDLRFHLRIFITTRPEMHIERAFESEHFAAVAKPYRLQDIPQSVVGQDIALYFRTELQKLSTYNALSAQRPDVIEKLTERAGGLFIYATTMIRVMRGDPYNLIAITDILTSPSPSASHSALSSELDSLYLAVLETALSKEYFTSLGSNYELVQSVFGAIALLEDHVSPITLSLLLTISGGSIDSILKRVKSVIYSDTDSSPIRPLHASFPQFLVNKDRCTNQAFYI</sequence>
<dbReference type="OrthoDB" id="2804352at2759"/>
<dbReference type="SUPFAM" id="SSF52540">
    <property type="entry name" value="P-loop containing nucleoside triphosphate hydrolases"/>
    <property type="match status" value="1"/>
</dbReference>
<evidence type="ECO:0000256" key="1">
    <source>
        <dbReference type="ARBA" id="ARBA00022737"/>
    </source>
</evidence>
<dbReference type="EMBL" id="KB468124">
    <property type="protein sequence ID" value="PCH42557.1"/>
    <property type="molecule type" value="Genomic_DNA"/>
</dbReference>
<gene>
    <name evidence="3" type="ORF">WOLCODRAFT_52926</name>
</gene>
<dbReference type="Proteomes" id="UP000218811">
    <property type="component" value="Unassembled WGS sequence"/>
</dbReference>
<protein>
    <recommendedName>
        <fullName evidence="2">Nephrocystin 3-like N-terminal domain-containing protein</fullName>
    </recommendedName>
</protein>
<dbReference type="AlphaFoldDB" id="A0A2H3K2D9"/>
<dbReference type="STRING" id="742152.A0A2H3K2D9"/>
<dbReference type="Pfam" id="PF24883">
    <property type="entry name" value="NPHP3_N"/>
    <property type="match status" value="1"/>
</dbReference>
<proteinExistence type="predicted"/>
<dbReference type="InterPro" id="IPR056884">
    <property type="entry name" value="NPHP3-like_N"/>
</dbReference>
<feature type="non-terminal residue" evidence="3">
    <location>
        <position position="1"/>
    </location>
</feature>
<dbReference type="Gene3D" id="3.40.50.300">
    <property type="entry name" value="P-loop containing nucleotide triphosphate hydrolases"/>
    <property type="match status" value="1"/>
</dbReference>
<accession>A0A2H3K2D9</accession>
<evidence type="ECO:0000259" key="2">
    <source>
        <dbReference type="Pfam" id="PF24883"/>
    </source>
</evidence>
<evidence type="ECO:0000313" key="3">
    <source>
        <dbReference type="EMBL" id="PCH42557.1"/>
    </source>
</evidence>
<dbReference type="InterPro" id="IPR027417">
    <property type="entry name" value="P-loop_NTPase"/>
</dbReference>
<keyword evidence="4" id="KW-1185">Reference proteome</keyword>
<keyword evidence="1" id="KW-0677">Repeat</keyword>
<evidence type="ECO:0000313" key="4">
    <source>
        <dbReference type="Proteomes" id="UP000218811"/>
    </source>
</evidence>
<feature type="non-terminal residue" evidence="3">
    <location>
        <position position="404"/>
    </location>
</feature>
<name>A0A2H3K2D9_WOLCO</name>
<feature type="domain" description="Nephrocystin 3-like N-terminal" evidence="2">
    <location>
        <begin position="32"/>
        <end position="192"/>
    </location>
</feature>
<dbReference type="OMA" id="AWFYDET"/>